<dbReference type="AlphaFoldDB" id="A0A9D4ANQ8"/>
<keyword evidence="2" id="KW-1185">Reference proteome</keyword>
<gene>
    <name evidence="1" type="ORF">J1N35_002631</name>
</gene>
<proteinExistence type="predicted"/>
<comment type="caution">
    <text evidence="1">The sequence shown here is derived from an EMBL/GenBank/DDBJ whole genome shotgun (WGS) entry which is preliminary data.</text>
</comment>
<dbReference type="Proteomes" id="UP000828251">
    <property type="component" value="Unassembled WGS sequence"/>
</dbReference>
<accession>A0A9D4ANQ8</accession>
<dbReference type="EMBL" id="JAIQCV010000001">
    <property type="protein sequence ID" value="KAH1131253.1"/>
    <property type="molecule type" value="Genomic_DNA"/>
</dbReference>
<reference evidence="1 2" key="1">
    <citation type="journal article" date="2021" name="Plant Biotechnol. J.">
        <title>Multi-omics assisted identification of the key and species-specific regulatory components of drought-tolerant mechanisms in Gossypium stocksii.</title>
        <authorList>
            <person name="Yu D."/>
            <person name="Ke L."/>
            <person name="Zhang D."/>
            <person name="Wu Y."/>
            <person name="Sun Y."/>
            <person name="Mei J."/>
            <person name="Sun J."/>
            <person name="Sun Y."/>
        </authorList>
    </citation>
    <scope>NUCLEOTIDE SEQUENCE [LARGE SCALE GENOMIC DNA]</scope>
    <source>
        <strain evidence="2">cv. E1</strain>
        <tissue evidence="1">Leaf</tissue>
    </source>
</reference>
<sequence length="117" mass="13433">MVKLIQPNQVCFIARRHIANNILIAQEIIYALRTCKDNLVLFCKANLWHAEVVSDILGVFSKHSGHKVSSYQNSHFFSNNDVGCANVISKKFGFTQVEDLAASFWFTIEKDNREWNE</sequence>
<evidence type="ECO:0000313" key="2">
    <source>
        <dbReference type="Proteomes" id="UP000828251"/>
    </source>
</evidence>
<name>A0A9D4ANQ8_9ROSI</name>
<evidence type="ECO:0000313" key="1">
    <source>
        <dbReference type="EMBL" id="KAH1131253.1"/>
    </source>
</evidence>
<protein>
    <submittedName>
        <fullName evidence="1">Uncharacterized protein</fullName>
    </submittedName>
</protein>
<organism evidence="1 2">
    <name type="scientific">Gossypium stocksii</name>
    <dbReference type="NCBI Taxonomy" id="47602"/>
    <lineage>
        <taxon>Eukaryota</taxon>
        <taxon>Viridiplantae</taxon>
        <taxon>Streptophyta</taxon>
        <taxon>Embryophyta</taxon>
        <taxon>Tracheophyta</taxon>
        <taxon>Spermatophyta</taxon>
        <taxon>Magnoliopsida</taxon>
        <taxon>eudicotyledons</taxon>
        <taxon>Gunneridae</taxon>
        <taxon>Pentapetalae</taxon>
        <taxon>rosids</taxon>
        <taxon>malvids</taxon>
        <taxon>Malvales</taxon>
        <taxon>Malvaceae</taxon>
        <taxon>Malvoideae</taxon>
        <taxon>Gossypium</taxon>
    </lineage>
</organism>